<dbReference type="AlphaFoldDB" id="A0A926HMG6"/>
<dbReference type="EMBL" id="JACRSO010000003">
    <property type="protein sequence ID" value="MBC8529519.1"/>
    <property type="molecule type" value="Genomic_DNA"/>
</dbReference>
<dbReference type="RefSeq" id="WP_249285350.1">
    <property type="nucleotide sequence ID" value="NZ_JACRSO010000003.1"/>
</dbReference>
<evidence type="ECO:0000313" key="1">
    <source>
        <dbReference type="EMBL" id="MBC8529519.1"/>
    </source>
</evidence>
<keyword evidence="2" id="KW-1185">Reference proteome</keyword>
<organism evidence="1 2">
    <name type="scientific">Luoshenia tenuis</name>
    <dbReference type="NCBI Taxonomy" id="2763654"/>
    <lineage>
        <taxon>Bacteria</taxon>
        <taxon>Bacillati</taxon>
        <taxon>Bacillota</taxon>
        <taxon>Clostridia</taxon>
        <taxon>Christensenellales</taxon>
        <taxon>Christensenellaceae</taxon>
        <taxon>Luoshenia</taxon>
    </lineage>
</organism>
<gene>
    <name evidence="1" type="ORF">H8699_08780</name>
</gene>
<dbReference type="Proteomes" id="UP000654279">
    <property type="component" value="Unassembled WGS sequence"/>
</dbReference>
<proteinExistence type="predicted"/>
<reference evidence="1" key="1">
    <citation type="submission" date="2020-08" db="EMBL/GenBank/DDBJ databases">
        <title>Genome public.</title>
        <authorList>
            <person name="Liu C."/>
            <person name="Sun Q."/>
        </authorList>
    </citation>
    <scope>NUCLEOTIDE SEQUENCE</scope>
    <source>
        <strain evidence="1">NSJ-44</strain>
    </source>
</reference>
<accession>A0A926HMG6</accession>
<comment type="caution">
    <text evidence="1">The sequence shown here is derived from an EMBL/GenBank/DDBJ whole genome shotgun (WGS) entry which is preliminary data.</text>
</comment>
<protein>
    <submittedName>
        <fullName evidence="1">Uncharacterized protein</fullName>
    </submittedName>
</protein>
<sequence length="358" mass="39267">MQTTALPILSLIAHPEYPTRYRVNGRFVPPGATVFPLPENGEAFIEALPAAPVEGKRLVARSCAFSFRDGALMPPGAAEGMEVTLWPGNVAEVCLSPMVLPPAPEDVRILSQLRHDFGSGDYLITLQWTPAGIHLSIAGLPGGHTVYNRLLPGCSAEYTLTPATFTHEVGDDLLCQFKRYDGRTQLLVITCARGRFATLVDTPADELTVEDGEVPNAVTWHTYSDTFRGWQLSGSISAAGGVKRAQVSAQQPYLRVPTTRQETARCFFDALRLGLWEEAQKYINPALRTGLDQSMVYEFTGDFDFIAAPKFGGFTPEDTFALASPLQGGLRTMRYLTLDWASHADDASRYKIDNIRAH</sequence>
<name>A0A926HMG6_9FIRM</name>
<evidence type="ECO:0000313" key="2">
    <source>
        <dbReference type="Proteomes" id="UP000654279"/>
    </source>
</evidence>